<comment type="subcellular location">
    <subcellularLocation>
        <location evidence="1 17">Golgi apparatus membrane</location>
        <topology evidence="1 17">Single-pass type II membrane protein</topology>
    </subcellularLocation>
</comment>
<keyword evidence="18" id="KW-0175">Coiled coil</keyword>
<feature type="coiled-coil region" evidence="18">
    <location>
        <begin position="42"/>
        <end position="76"/>
    </location>
</feature>
<evidence type="ECO:0000256" key="5">
    <source>
        <dbReference type="ARBA" id="ARBA00022679"/>
    </source>
</evidence>
<evidence type="ECO:0000256" key="15">
    <source>
        <dbReference type="ARBA" id="ARBA00041712"/>
    </source>
</evidence>
<feature type="transmembrane region" description="Helical" evidence="17">
    <location>
        <begin position="7"/>
        <end position="25"/>
    </location>
</feature>
<comment type="similarity">
    <text evidence="3 17">Belongs to the glycosyltransferase 13 family.</text>
</comment>
<evidence type="ECO:0000313" key="19">
    <source>
        <dbReference type="Proteomes" id="UP000035680"/>
    </source>
</evidence>
<dbReference type="FunFam" id="3.90.550.10:FF:000252">
    <property type="entry name" value="Protein O-linked-mannose beta-1,2-N-acetylglucosaminyltransferase 1"/>
    <property type="match status" value="1"/>
</dbReference>
<accession>A0A0K0FK34</accession>
<evidence type="ECO:0000256" key="14">
    <source>
        <dbReference type="ARBA" id="ARBA00038949"/>
    </source>
</evidence>
<dbReference type="EC" id="2.4.1.101" evidence="14 17"/>
<keyword evidence="7 17" id="KW-0479">Metal-binding</keyword>
<keyword evidence="9 17" id="KW-1133">Transmembrane helix</keyword>
<evidence type="ECO:0000256" key="12">
    <source>
        <dbReference type="ARBA" id="ARBA00023211"/>
    </source>
</evidence>
<dbReference type="GO" id="GO:0000139">
    <property type="term" value="C:Golgi membrane"/>
    <property type="evidence" value="ECO:0007669"/>
    <property type="project" value="UniProtKB-SubCell"/>
</dbReference>
<organism evidence="19 20">
    <name type="scientific">Strongyloides venezuelensis</name>
    <name type="common">Threadworm</name>
    <dbReference type="NCBI Taxonomy" id="75913"/>
    <lineage>
        <taxon>Eukaryota</taxon>
        <taxon>Metazoa</taxon>
        <taxon>Ecdysozoa</taxon>
        <taxon>Nematoda</taxon>
        <taxon>Chromadorea</taxon>
        <taxon>Rhabditida</taxon>
        <taxon>Tylenchina</taxon>
        <taxon>Panagrolaimomorpha</taxon>
        <taxon>Strongyloidoidea</taxon>
        <taxon>Strongyloididae</taxon>
        <taxon>Strongyloides</taxon>
    </lineage>
</organism>
<evidence type="ECO:0000256" key="4">
    <source>
        <dbReference type="ARBA" id="ARBA00022676"/>
    </source>
</evidence>
<evidence type="ECO:0000256" key="8">
    <source>
        <dbReference type="ARBA" id="ARBA00022968"/>
    </source>
</evidence>
<dbReference type="Gene3D" id="3.10.180.20">
    <property type="entry name" value="N-Acetylglucosaminyltransferase I, Domain 2"/>
    <property type="match status" value="1"/>
</dbReference>
<keyword evidence="6 17" id="KW-0812">Transmembrane</keyword>
<evidence type="ECO:0000256" key="16">
    <source>
        <dbReference type="ARBA" id="ARBA00049421"/>
    </source>
</evidence>
<dbReference type="AlphaFoldDB" id="A0A0K0FK34"/>
<dbReference type="InterPro" id="IPR004139">
    <property type="entry name" value="Glyco_trans_13"/>
</dbReference>
<reference evidence="20" key="2">
    <citation type="submission" date="2015-08" db="UniProtKB">
        <authorList>
            <consortium name="WormBaseParasite"/>
        </authorList>
    </citation>
    <scope>IDENTIFICATION</scope>
</reference>
<evidence type="ECO:0000256" key="2">
    <source>
        <dbReference type="ARBA" id="ARBA00004922"/>
    </source>
</evidence>
<keyword evidence="8 17" id="KW-0735">Signal-anchor</keyword>
<dbReference type="Proteomes" id="UP000035680">
    <property type="component" value="Unassembled WGS sequence"/>
</dbReference>
<dbReference type="GO" id="GO:0006487">
    <property type="term" value="P:protein N-linked glycosylation"/>
    <property type="evidence" value="ECO:0007669"/>
    <property type="project" value="TreeGrafter"/>
</dbReference>
<evidence type="ECO:0000256" key="18">
    <source>
        <dbReference type="SAM" id="Coils"/>
    </source>
</evidence>
<evidence type="ECO:0000256" key="7">
    <source>
        <dbReference type="ARBA" id="ARBA00022723"/>
    </source>
</evidence>
<evidence type="ECO:0000256" key="1">
    <source>
        <dbReference type="ARBA" id="ARBA00004323"/>
    </source>
</evidence>
<dbReference type="Pfam" id="PF03071">
    <property type="entry name" value="GNT-I"/>
    <property type="match status" value="1"/>
</dbReference>
<dbReference type="InterPro" id="IPR029044">
    <property type="entry name" value="Nucleotide-diphossugar_trans"/>
</dbReference>
<dbReference type="GO" id="GO:0003827">
    <property type="term" value="F:alpha-1,3-mannosylglycoprotein 2-beta-N-acetylglucosaminyltransferase activity"/>
    <property type="evidence" value="ECO:0007669"/>
    <property type="project" value="UniProtKB-UniRule"/>
</dbReference>
<keyword evidence="4 17" id="KW-0328">Glycosyltransferase</keyword>
<evidence type="ECO:0000256" key="17">
    <source>
        <dbReference type="RuleBase" id="RU368119"/>
    </source>
</evidence>
<comment type="cofactor">
    <cofactor evidence="17">
        <name>Mn(2+)</name>
        <dbReference type="ChEBI" id="CHEBI:29035"/>
    </cofactor>
    <text evidence="17">The cofactor is mostly bound to the substrate.</text>
</comment>
<dbReference type="PANTHER" id="PTHR10468">
    <property type="entry name" value="PROTEIN O-LINKED-MANNOSE BETA-1,2-N-ACETYLGLUCOSAMINYLTRANSFERASE 1/ALPHA-1,3-MANNOSYL-GLYCOPROTEIN 2-BETA-N-ACETYLGLUCOSAMINYLTRANSFERASE"/>
    <property type="match status" value="1"/>
</dbReference>
<dbReference type="STRING" id="75913.A0A0K0FK34"/>
<comment type="pathway">
    <text evidence="2 17">Protein modification; protein glycosylation.</text>
</comment>
<comment type="function">
    <text evidence="13 17">Initiates complex N-linked carbohydrate formation. Essential for the conversion of high-mannose to hybrid and complex N-glycans.</text>
</comment>
<evidence type="ECO:0000256" key="9">
    <source>
        <dbReference type="ARBA" id="ARBA00022989"/>
    </source>
</evidence>
<comment type="catalytic activity">
    <reaction evidence="16 17">
        <text>N(4)-(alpha-D-Man-(1-&gt;3)-[alpha-D-Man-(1-&gt;3)-[alpha-D-Man-(1-&gt;6)]-alpha-D-Man-(1-&gt;6)]-beta-D-Man-(1-&gt;4)-beta-D-GlcNAc-(1-&gt;4)-beta-D-GlcNAc)-L-asparaginyl-[protein] (N-glucan mannose isomer 5A1,2) + UDP-N-acetyl-alpha-D-glucosamine = N(4)-{beta-D-GlcNAc-(1-&gt;2)-alpha-D-Man-(1-&gt;3)-[alpha-D-Man-(1-&gt;3)-[alpha-D-Man-(1-&gt;6)]-alpha-D-Man-(1-&gt;6)]-beta-D-Man-(1-&gt;4)-beta-D-GlcNAc-(1-&gt;4)-beta-D-GlcNAc}-L-asparaginyl-[protein] + UDP + H(+)</text>
        <dbReference type="Rhea" id="RHEA:11456"/>
        <dbReference type="Rhea" id="RHEA-COMP:14367"/>
        <dbReference type="Rhea" id="RHEA-COMP:14368"/>
        <dbReference type="ChEBI" id="CHEBI:15378"/>
        <dbReference type="ChEBI" id="CHEBI:57705"/>
        <dbReference type="ChEBI" id="CHEBI:58223"/>
        <dbReference type="ChEBI" id="CHEBI:59087"/>
        <dbReference type="ChEBI" id="CHEBI:60625"/>
        <dbReference type="EC" id="2.4.1.101"/>
    </reaction>
</comment>
<protein>
    <recommendedName>
        <fullName evidence="14 17">Alpha-1,3-mannosyl-glycoprotein 2-beta-N-acetylglucosaminyltransferase</fullName>
        <shortName evidence="17">GNT-I</shortName>
        <shortName evidence="17">GlcNAc-T I</shortName>
        <ecNumber evidence="14 17">2.4.1.101</ecNumber>
    </recommendedName>
    <alternativeName>
        <fullName evidence="15 17">N-glycosyl-oligosaccharide-glycoprotein N-acetylglucosaminyltransferase I</fullName>
    </alternativeName>
</protein>
<evidence type="ECO:0000256" key="11">
    <source>
        <dbReference type="ARBA" id="ARBA00023136"/>
    </source>
</evidence>
<dbReference type="SUPFAM" id="SSF53448">
    <property type="entry name" value="Nucleotide-diphospho-sugar transferases"/>
    <property type="match status" value="1"/>
</dbReference>
<name>A0A0K0FK34_STRVS</name>
<dbReference type="GO" id="GO:0030145">
    <property type="term" value="F:manganese ion binding"/>
    <property type="evidence" value="ECO:0007669"/>
    <property type="project" value="UniProtKB-UniRule"/>
</dbReference>
<evidence type="ECO:0000256" key="3">
    <source>
        <dbReference type="ARBA" id="ARBA00006492"/>
    </source>
</evidence>
<dbReference type="Gene3D" id="3.90.550.10">
    <property type="entry name" value="Spore Coat Polysaccharide Biosynthesis Protein SpsA, Chain A"/>
    <property type="match status" value="1"/>
</dbReference>
<evidence type="ECO:0000313" key="20">
    <source>
        <dbReference type="WBParaSite" id="SVE_0939700.1"/>
    </source>
</evidence>
<reference evidence="19" key="1">
    <citation type="submission" date="2014-07" db="EMBL/GenBank/DDBJ databases">
        <authorList>
            <person name="Martin A.A"/>
            <person name="De Silva N."/>
        </authorList>
    </citation>
    <scope>NUCLEOTIDE SEQUENCE</scope>
</reference>
<keyword evidence="19" id="KW-1185">Reference proteome</keyword>
<dbReference type="InterPro" id="IPR052261">
    <property type="entry name" value="Glycosyltransferase_13"/>
</dbReference>
<evidence type="ECO:0000256" key="10">
    <source>
        <dbReference type="ARBA" id="ARBA00023034"/>
    </source>
</evidence>
<keyword evidence="11 17" id="KW-0472">Membrane</keyword>
<dbReference type="PANTHER" id="PTHR10468:SF0">
    <property type="entry name" value="ALPHA-1,3-MANNOSYL-GLYCOPROTEIN 2-BETA-N-ACETYLGLUCOSAMINYLTRANSFERASE"/>
    <property type="match status" value="1"/>
</dbReference>
<keyword evidence="12 17" id="KW-0464">Manganese</keyword>
<proteinExistence type="inferred from homology"/>
<evidence type="ECO:0000256" key="6">
    <source>
        <dbReference type="ARBA" id="ARBA00022692"/>
    </source>
</evidence>
<keyword evidence="5" id="KW-0808">Transferase</keyword>
<dbReference type="WBParaSite" id="SVE_0939700.1">
    <property type="protein sequence ID" value="SVE_0939700.1"/>
    <property type="gene ID" value="SVE_0939700"/>
</dbReference>
<keyword evidence="10 17" id="KW-0333">Golgi apparatus</keyword>
<sequence>MQGLHKLIIVVIIVLFLVIFLRFFFSNKTPYYNREKFFESYKYELQYKLEQLESEVEEEKSELGKLSETILNFEKEVKTWNTKKKSGNTIIPVVILTCNRVDGVQHLLSKLIKIRPSAKTFPLYVSQDCDNDTISNMINKKFSDSVTYVKHISPLKENLTIEKKMISYKVYYYISRHYKLILKHIFEKLKYEAVILLEDDLDISEDFFSYFNATYHQLLKKDKSIYCISAWNDNGLPELIDLKNNNGLYRTDFFPGLGWLMSKDLWFEIGNQWPPGFWDDWIRKPEVRKDRACIRPEISRTSMTVFGKKGASNGYLFDKYLSNIKLNNVNIDFNSLDLSYLRKENYDKYYMNLVYDKSKVVSLYDLEKYPNEANVESDKFLRMEYRTFNEYKKIASYLNIMTDFKEGVGRTAYKGIITTYISGYRIFLAPVKDEWKGYNRSWENIIS</sequence>
<evidence type="ECO:0000256" key="13">
    <source>
        <dbReference type="ARBA" id="ARBA00037706"/>
    </source>
</evidence>
<dbReference type="UniPathway" id="UPA00378"/>